<dbReference type="InterPro" id="IPR007219">
    <property type="entry name" value="XnlR_reg_dom"/>
</dbReference>
<dbReference type="Proteomes" id="UP000521872">
    <property type="component" value="Unassembled WGS sequence"/>
</dbReference>
<evidence type="ECO:0000256" key="3">
    <source>
        <dbReference type="ARBA" id="ARBA00023242"/>
    </source>
</evidence>
<dbReference type="SMART" id="SM00066">
    <property type="entry name" value="GAL4"/>
    <property type="match status" value="1"/>
</dbReference>
<dbReference type="Gene3D" id="4.10.240.10">
    <property type="entry name" value="Zn(2)-C6 fungal-type DNA-binding domain"/>
    <property type="match status" value="1"/>
</dbReference>
<dbReference type="PROSITE" id="PS50048">
    <property type="entry name" value="ZN2_CY6_FUNGAL_2"/>
    <property type="match status" value="1"/>
</dbReference>
<dbReference type="InterPro" id="IPR050613">
    <property type="entry name" value="Sec_Metabolite_Reg"/>
</dbReference>
<reference evidence="6 7" key="1">
    <citation type="submission" date="2019-12" db="EMBL/GenBank/DDBJ databases">
        <authorList>
            <person name="Floudas D."/>
            <person name="Bentzer J."/>
            <person name="Ahren D."/>
            <person name="Johansson T."/>
            <person name="Persson P."/>
            <person name="Tunlid A."/>
        </authorList>
    </citation>
    <scope>NUCLEOTIDE SEQUENCE [LARGE SCALE GENOMIC DNA]</scope>
    <source>
        <strain evidence="6 7">CBS 102.39</strain>
    </source>
</reference>
<name>A0A8H4R159_9AGAR</name>
<dbReference type="GO" id="GO:0000981">
    <property type="term" value="F:DNA-binding transcription factor activity, RNA polymerase II-specific"/>
    <property type="evidence" value="ECO:0007669"/>
    <property type="project" value="InterPro"/>
</dbReference>
<organism evidence="6 7">
    <name type="scientific">Agrocybe pediades</name>
    <dbReference type="NCBI Taxonomy" id="84607"/>
    <lineage>
        <taxon>Eukaryota</taxon>
        <taxon>Fungi</taxon>
        <taxon>Dikarya</taxon>
        <taxon>Basidiomycota</taxon>
        <taxon>Agaricomycotina</taxon>
        <taxon>Agaricomycetes</taxon>
        <taxon>Agaricomycetidae</taxon>
        <taxon>Agaricales</taxon>
        <taxon>Agaricineae</taxon>
        <taxon>Strophariaceae</taxon>
        <taxon>Agrocybe</taxon>
    </lineage>
</organism>
<accession>A0A8H4R159</accession>
<evidence type="ECO:0000256" key="2">
    <source>
        <dbReference type="ARBA" id="ARBA00022723"/>
    </source>
</evidence>
<protein>
    <recommendedName>
        <fullName evidence="5">Zn(2)-C6 fungal-type domain-containing protein</fullName>
    </recommendedName>
</protein>
<dbReference type="AlphaFoldDB" id="A0A8H4R159"/>
<dbReference type="GO" id="GO:0003677">
    <property type="term" value="F:DNA binding"/>
    <property type="evidence" value="ECO:0007669"/>
    <property type="project" value="InterPro"/>
</dbReference>
<evidence type="ECO:0000259" key="5">
    <source>
        <dbReference type="PROSITE" id="PS50048"/>
    </source>
</evidence>
<feature type="compositionally biased region" description="Low complexity" evidence="4">
    <location>
        <begin position="60"/>
        <end position="72"/>
    </location>
</feature>
<keyword evidence="3" id="KW-0539">Nucleus</keyword>
<gene>
    <name evidence="6" type="ORF">D9613_000355</name>
</gene>
<dbReference type="SUPFAM" id="SSF57701">
    <property type="entry name" value="Zn2/Cys6 DNA-binding domain"/>
    <property type="match status" value="1"/>
</dbReference>
<dbReference type="PANTHER" id="PTHR31001:SF87">
    <property type="entry name" value="COL-21"/>
    <property type="match status" value="1"/>
</dbReference>
<dbReference type="CDD" id="cd12148">
    <property type="entry name" value="fungal_TF_MHR"/>
    <property type="match status" value="1"/>
</dbReference>
<dbReference type="EMBL" id="JAACJL010000015">
    <property type="protein sequence ID" value="KAF4620331.1"/>
    <property type="molecule type" value="Genomic_DNA"/>
</dbReference>
<dbReference type="PROSITE" id="PS00463">
    <property type="entry name" value="ZN2_CY6_FUNGAL_1"/>
    <property type="match status" value="1"/>
</dbReference>
<evidence type="ECO:0000256" key="4">
    <source>
        <dbReference type="SAM" id="MobiDB-lite"/>
    </source>
</evidence>
<keyword evidence="7" id="KW-1185">Reference proteome</keyword>
<evidence type="ECO:0000313" key="7">
    <source>
        <dbReference type="Proteomes" id="UP000521872"/>
    </source>
</evidence>
<dbReference type="SMART" id="SM00906">
    <property type="entry name" value="Fungal_trans"/>
    <property type="match status" value="1"/>
</dbReference>
<dbReference type="Pfam" id="PF00172">
    <property type="entry name" value="Zn_clus"/>
    <property type="match status" value="1"/>
</dbReference>
<dbReference type="PANTHER" id="PTHR31001">
    <property type="entry name" value="UNCHARACTERIZED TRANSCRIPTIONAL REGULATORY PROTEIN"/>
    <property type="match status" value="1"/>
</dbReference>
<dbReference type="GO" id="GO:0006351">
    <property type="term" value="P:DNA-templated transcription"/>
    <property type="evidence" value="ECO:0007669"/>
    <property type="project" value="InterPro"/>
</dbReference>
<evidence type="ECO:0000313" key="6">
    <source>
        <dbReference type="EMBL" id="KAF4620331.1"/>
    </source>
</evidence>
<comment type="caution">
    <text evidence="6">The sequence shown here is derived from an EMBL/GenBank/DDBJ whole genome shotgun (WGS) entry which is preliminary data.</text>
</comment>
<feature type="domain" description="Zn(2)-C6 fungal-type" evidence="5">
    <location>
        <begin position="24"/>
        <end position="55"/>
    </location>
</feature>
<dbReference type="GO" id="GO:0005634">
    <property type="term" value="C:nucleus"/>
    <property type="evidence" value="ECO:0007669"/>
    <property type="project" value="UniProtKB-SubCell"/>
</dbReference>
<proteinExistence type="predicted"/>
<dbReference type="Pfam" id="PF04082">
    <property type="entry name" value="Fungal_trans"/>
    <property type="match status" value="1"/>
</dbReference>
<keyword evidence="2" id="KW-0479">Metal-binding</keyword>
<sequence>MDSTSSDGGKAAKEKKTRRRLRLSCVECTKRRQKCDRKYPCSLCVTRGVEHLCRWESVPVARPTPARPPANALRDSASGQTDQSELIAELRKKITSLEGELERAKEHLISPYLTCSSSGCRTYATSSPSANSAENSHSPRTFTPAVDRPASFFELRKDGSEGPSHHAIIDDGTYEATSTIAQLSLAHHGEFIGRGSLLCALHSMTSRTVARFLYAKSTDCISEYGDCTTRFSKVSFVATVDDLLSHLPSMLVVETLTAAFFAEVNWRYAIPEAWFRATRTQMWSSLQQRLVSSSQINLHWLTLLFTVLASAPKSAYDEVRPYIASYTSDDFFMCAMLARRMVEDQHLNDPNCSLMVSAADGTVVSCLATPLLCDYLAARGRVSEAWKLVGQGIRNAEAVGMHRDPEWKLWQMMSAEEKSLRRRAWWGLFTADKTYSYVLGRPQMLRCEQFDVHLPSGTRPDGTKNMYYVGLNLYIELMTMLGTAIEACFNVYFPDCHVYFDLDRKFQEWADRLPHEYRLDCDMRQLRQQFPAPDLKLMAQQRYLLHTWYLVGRLKLHVTSTTGLGRAPQDPKDIQQSMEQCVIISMDIIRLQHRTYMTLFANGNIEDSPYVYPGSSWLYEGCFSLLEASVALITTMAQLRWQEKSAEAAATIDLSFNILGEVVQREEGKTRATASRALEILTTIQHQASRSFERNSPKVKADPDLLDYTALVHMNKTVGDTSVMASVYASSPQLNLQQQMGEFTSAPQLPRFSRLFDFAGYNYSMESQSHQSLGIGRDGMRRS</sequence>
<comment type="subcellular location">
    <subcellularLocation>
        <location evidence="1">Nucleus</location>
    </subcellularLocation>
</comment>
<dbReference type="GO" id="GO:0008270">
    <property type="term" value="F:zinc ion binding"/>
    <property type="evidence" value="ECO:0007669"/>
    <property type="project" value="InterPro"/>
</dbReference>
<feature type="region of interest" description="Disordered" evidence="4">
    <location>
        <begin position="60"/>
        <end position="83"/>
    </location>
</feature>
<dbReference type="InterPro" id="IPR001138">
    <property type="entry name" value="Zn2Cys6_DnaBD"/>
</dbReference>
<evidence type="ECO:0000256" key="1">
    <source>
        <dbReference type="ARBA" id="ARBA00004123"/>
    </source>
</evidence>
<dbReference type="InterPro" id="IPR036864">
    <property type="entry name" value="Zn2-C6_fun-type_DNA-bd_sf"/>
</dbReference>